<dbReference type="Proteomes" id="UP000295264">
    <property type="component" value="Unassembled WGS sequence"/>
</dbReference>
<dbReference type="PANTHER" id="PTHR43570:SF2">
    <property type="entry name" value="ALDEHYDE DEHYDROGENASE FAMILY 3 MEMBER B1"/>
    <property type="match status" value="1"/>
</dbReference>
<dbReference type="GO" id="GO:0004029">
    <property type="term" value="F:aldehyde dehydrogenase (NAD+) activity"/>
    <property type="evidence" value="ECO:0007669"/>
    <property type="project" value="TreeGrafter"/>
</dbReference>
<feature type="non-terminal residue" evidence="2">
    <location>
        <position position="1"/>
    </location>
</feature>
<accession>A0A484GQ01</accession>
<keyword evidence="1" id="KW-0560">Oxidoreductase</keyword>
<dbReference type="EMBL" id="QWLN02005222">
    <property type="protein sequence ID" value="TEA37579.1"/>
    <property type="molecule type" value="Genomic_DNA"/>
</dbReference>
<dbReference type="GO" id="GO:0005737">
    <property type="term" value="C:cytoplasm"/>
    <property type="evidence" value="ECO:0007669"/>
    <property type="project" value="TreeGrafter"/>
</dbReference>
<dbReference type="InterPro" id="IPR012394">
    <property type="entry name" value="Aldehyde_DH_NAD(P)"/>
</dbReference>
<evidence type="ECO:0000313" key="2">
    <source>
        <dbReference type="EMBL" id="TEA37579.1"/>
    </source>
</evidence>
<dbReference type="Gene3D" id="3.40.605.10">
    <property type="entry name" value="Aldehyde Dehydrogenase, Chain A, domain 1"/>
    <property type="match status" value="1"/>
</dbReference>
<dbReference type="InterPro" id="IPR016162">
    <property type="entry name" value="Ald_DH_N"/>
</dbReference>
<feature type="non-terminal residue" evidence="2">
    <location>
        <position position="59"/>
    </location>
</feature>
<sequence length="59" mass="6534">SGNCALLKPSEVSESTEKVLAEVLSRYLAQSCFAVVLGGPEETRQLLEHKFDYILFTSE</sequence>
<dbReference type="PANTHER" id="PTHR43570">
    <property type="entry name" value="ALDEHYDE DEHYDROGENASE"/>
    <property type="match status" value="1"/>
</dbReference>
<organism evidence="2 3">
    <name type="scientific">Sousa chinensis</name>
    <name type="common">Indo-pacific humpbacked dolphin</name>
    <name type="synonym">Steno chinensis</name>
    <dbReference type="NCBI Taxonomy" id="103600"/>
    <lineage>
        <taxon>Eukaryota</taxon>
        <taxon>Metazoa</taxon>
        <taxon>Chordata</taxon>
        <taxon>Craniata</taxon>
        <taxon>Vertebrata</taxon>
        <taxon>Euteleostomi</taxon>
        <taxon>Mammalia</taxon>
        <taxon>Eutheria</taxon>
        <taxon>Laurasiatheria</taxon>
        <taxon>Artiodactyla</taxon>
        <taxon>Whippomorpha</taxon>
        <taxon>Cetacea</taxon>
        <taxon>Odontoceti</taxon>
        <taxon>Delphinidae</taxon>
        <taxon>Sousa</taxon>
    </lineage>
</organism>
<dbReference type="GO" id="GO:0004028">
    <property type="term" value="F:3-chloroallyl aldehyde dehydrogenase activity"/>
    <property type="evidence" value="ECO:0007669"/>
    <property type="project" value="TreeGrafter"/>
</dbReference>
<keyword evidence="3" id="KW-1185">Reference proteome</keyword>
<dbReference type="AlphaFoldDB" id="A0A484GQ01"/>
<dbReference type="GO" id="GO:0006081">
    <property type="term" value="P:aldehyde metabolic process"/>
    <property type="evidence" value="ECO:0007669"/>
    <property type="project" value="InterPro"/>
</dbReference>
<dbReference type="InterPro" id="IPR016161">
    <property type="entry name" value="Ald_DH/histidinol_DH"/>
</dbReference>
<gene>
    <name evidence="2" type="ORF">DBR06_SOUSAS410610001</name>
</gene>
<evidence type="ECO:0000256" key="1">
    <source>
        <dbReference type="ARBA" id="ARBA00023002"/>
    </source>
</evidence>
<evidence type="ECO:0000313" key="3">
    <source>
        <dbReference type="Proteomes" id="UP000295264"/>
    </source>
</evidence>
<dbReference type="SUPFAM" id="SSF53720">
    <property type="entry name" value="ALDH-like"/>
    <property type="match status" value="1"/>
</dbReference>
<reference evidence="2 3" key="1">
    <citation type="journal article" date="2018" name="Genomics">
        <title>Molecular footprints of inshore aquatic adaptation in Indo-Pacific humpback dolphin (Sousa chinensis).</title>
        <authorList>
            <person name="Ming Y."/>
            <person name="Jian J."/>
            <person name="Yu F."/>
            <person name="Yu X."/>
            <person name="Wang J."/>
            <person name="Liu W."/>
        </authorList>
    </citation>
    <scope>NUCLEOTIDE SEQUENCE [LARGE SCALE GENOMIC DNA]</scope>
    <source>
        <strain evidence="2">MY-2018</strain>
        <tissue evidence="2">Skin</tissue>
    </source>
</reference>
<proteinExistence type="predicted"/>
<protein>
    <submittedName>
        <fullName evidence="2">Uncharacterized protein</fullName>
    </submittedName>
</protein>
<name>A0A484GQ01_SOUCH</name>
<comment type="caution">
    <text evidence="2">The sequence shown here is derived from an EMBL/GenBank/DDBJ whole genome shotgun (WGS) entry which is preliminary data.</text>
</comment>